<dbReference type="InterPro" id="IPR007612">
    <property type="entry name" value="LOR"/>
</dbReference>
<evidence type="ECO:0000313" key="3">
    <source>
        <dbReference type="Proteomes" id="UP000030645"/>
    </source>
</evidence>
<dbReference type="STRING" id="981085.W9SCL1"/>
<protein>
    <submittedName>
        <fullName evidence="2">Uncharacterized protein</fullName>
    </submittedName>
</protein>
<dbReference type="Gene3D" id="2.40.160.200">
    <property type="entry name" value="LURP1-related"/>
    <property type="match status" value="1"/>
</dbReference>
<comment type="similarity">
    <text evidence="1">Belongs to the LOR family.</text>
</comment>
<sequence>MSKVHPAHENKYQNYRVLSKEGAVVIQNNIEDHDHDHDFRCCRRDHDHHERPSVLTVWKRSSMSFQGTDGFTVFDQRGRLAFRVDNYSRKNSCLLGGLLLMDGAGKALLTLKPQVFSIQHQWNAYKGEEGNLINSPKPNKIFSMIKSKSFFSHNSDKNIAEAQVFLERRSGQNKVIIDQTPDFRIEGCFWRRNCKIKNRNGEVVANIARKKVNDRVLLGDDVFSLVVQPGFDAQLIMAFVIVLDRICVKPYFVIELKSGCLVGREYRRIGKSDPKEIDPYFFQKFNSEGLRQIKCQLDDLYHPVTEKAKCTGRPVLPQPVNRSSRPVLLNRYSIRPLNSENSKFVSTGQSLRSTSIGKSTLCKRLGEASDRKIRHLVRGVIVPESRSYSGRGRDAKYLDDSGWYQTLTSTTQYRTPILVSDPDLNRLILNLDPSPRHQPWS</sequence>
<dbReference type="AlphaFoldDB" id="W9SCL1"/>
<dbReference type="InterPro" id="IPR038595">
    <property type="entry name" value="LOR_sf"/>
</dbReference>
<evidence type="ECO:0000256" key="1">
    <source>
        <dbReference type="ARBA" id="ARBA00005437"/>
    </source>
</evidence>
<gene>
    <name evidence="2" type="ORF">L484_022759</name>
</gene>
<proteinExistence type="inferred from homology"/>
<dbReference type="PANTHER" id="PTHR31087">
    <property type="match status" value="1"/>
</dbReference>
<reference evidence="3" key="1">
    <citation type="submission" date="2013-01" db="EMBL/GenBank/DDBJ databases">
        <title>Draft Genome Sequence of a Mulberry Tree, Morus notabilis C.K. Schneid.</title>
        <authorList>
            <person name="He N."/>
            <person name="Zhao S."/>
        </authorList>
    </citation>
    <scope>NUCLEOTIDE SEQUENCE</scope>
</reference>
<dbReference type="Proteomes" id="UP000030645">
    <property type="component" value="Unassembled WGS sequence"/>
</dbReference>
<dbReference type="PANTHER" id="PTHR31087:SF95">
    <property type="entry name" value="EXPRESSED PROTEIN"/>
    <property type="match status" value="1"/>
</dbReference>
<evidence type="ECO:0000313" key="2">
    <source>
        <dbReference type="EMBL" id="EXC35205.1"/>
    </source>
</evidence>
<keyword evidence="3" id="KW-1185">Reference proteome</keyword>
<accession>W9SCL1</accession>
<dbReference type="SUPFAM" id="SSF54518">
    <property type="entry name" value="Tubby C-terminal domain-like"/>
    <property type="match status" value="1"/>
</dbReference>
<dbReference type="EMBL" id="KE346357">
    <property type="protein sequence ID" value="EXC35205.1"/>
    <property type="molecule type" value="Genomic_DNA"/>
</dbReference>
<name>W9SCL1_9ROSA</name>
<dbReference type="eggNOG" id="ENOG502RZX3">
    <property type="taxonomic scope" value="Eukaryota"/>
</dbReference>
<dbReference type="Pfam" id="PF04525">
    <property type="entry name" value="LOR"/>
    <property type="match status" value="1"/>
</dbReference>
<organism evidence="2 3">
    <name type="scientific">Morus notabilis</name>
    <dbReference type="NCBI Taxonomy" id="981085"/>
    <lineage>
        <taxon>Eukaryota</taxon>
        <taxon>Viridiplantae</taxon>
        <taxon>Streptophyta</taxon>
        <taxon>Embryophyta</taxon>
        <taxon>Tracheophyta</taxon>
        <taxon>Spermatophyta</taxon>
        <taxon>Magnoliopsida</taxon>
        <taxon>eudicotyledons</taxon>
        <taxon>Gunneridae</taxon>
        <taxon>Pentapetalae</taxon>
        <taxon>rosids</taxon>
        <taxon>fabids</taxon>
        <taxon>Rosales</taxon>
        <taxon>Moraceae</taxon>
        <taxon>Moreae</taxon>
        <taxon>Morus</taxon>
    </lineage>
</organism>
<dbReference type="InterPro" id="IPR025659">
    <property type="entry name" value="Tubby-like_C"/>
</dbReference>